<keyword evidence="2" id="KW-1185">Reference proteome</keyword>
<dbReference type="EMBL" id="JAOTPO010000001">
    <property type="protein sequence ID" value="MDE5411793.1"/>
    <property type="molecule type" value="Genomic_DNA"/>
</dbReference>
<sequence length="388" mass="43434">MTLPLENIRVLDLSRLLPGPFCTLTLADFGADVIKIEDPKIGDYSRWNEPQVNGQSHMFLSLNRNKRSVTLDLKSEKGKEIFKQLVETADILVESFRPGVMERLNLGYETLKEINPALIYCAITGYGQTGPYSQYPGHDINYLSFAGLLGQQGEQTGKPVSSAVQIADIGGGAQMAISGILLALFERSRSGRGQFVDISMLDGSISWLQTLLPDYLATKEVQKQGQSVLNGGRACYEVYETKDQRYLSVGALEPKFWVQFCKTIEKTHLISQLEAPLEQQNMMKVEIQSVIQQKTLEEWVNIFDGVDACVAPLLNFEEVIENPQVVHRQLIKEIYDPNLGKIQQIGVPIKLSETPGEIRFQAPKLGEHNKEILSELGYSNDEIKEINL</sequence>
<organism evidence="1 2">
    <name type="scientific">Alkalihalobacterium chitinilyticum</name>
    <dbReference type="NCBI Taxonomy" id="2980103"/>
    <lineage>
        <taxon>Bacteria</taxon>
        <taxon>Bacillati</taxon>
        <taxon>Bacillota</taxon>
        <taxon>Bacilli</taxon>
        <taxon>Bacillales</taxon>
        <taxon>Bacillaceae</taxon>
        <taxon>Alkalihalobacterium</taxon>
    </lineage>
</organism>
<dbReference type="InterPro" id="IPR003673">
    <property type="entry name" value="CoA-Trfase_fam_III"/>
</dbReference>
<dbReference type="SUPFAM" id="SSF89796">
    <property type="entry name" value="CoA-transferase family III (CaiB/BaiF)"/>
    <property type="match status" value="1"/>
</dbReference>
<gene>
    <name evidence="1" type="ORF">N7Z68_00170</name>
</gene>
<evidence type="ECO:0000313" key="1">
    <source>
        <dbReference type="EMBL" id="MDE5411793.1"/>
    </source>
</evidence>
<dbReference type="PANTHER" id="PTHR48228:SF5">
    <property type="entry name" value="ALPHA-METHYLACYL-COA RACEMASE"/>
    <property type="match status" value="1"/>
</dbReference>
<dbReference type="RefSeq" id="WP_275116430.1">
    <property type="nucleotide sequence ID" value="NZ_JAOTPO010000001.1"/>
</dbReference>
<keyword evidence="1" id="KW-0808">Transferase</keyword>
<protein>
    <submittedName>
        <fullName evidence="1">CoA transferase</fullName>
    </submittedName>
</protein>
<dbReference type="Proteomes" id="UP001148125">
    <property type="component" value="Unassembled WGS sequence"/>
</dbReference>
<name>A0ABT5VBG2_9BACI</name>
<dbReference type="InterPro" id="IPR023606">
    <property type="entry name" value="CoA-Trfase_III_dom_1_sf"/>
</dbReference>
<evidence type="ECO:0000313" key="2">
    <source>
        <dbReference type="Proteomes" id="UP001148125"/>
    </source>
</evidence>
<dbReference type="InterPro" id="IPR044855">
    <property type="entry name" value="CoA-Trfase_III_dom3_sf"/>
</dbReference>
<proteinExistence type="predicted"/>
<comment type="caution">
    <text evidence="1">The sequence shown here is derived from an EMBL/GenBank/DDBJ whole genome shotgun (WGS) entry which is preliminary data.</text>
</comment>
<reference evidence="1" key="1">
    <citation type="submission" date="2024-05" db="EMBL/GenBank/DDBJ databases">
        <title>Alkalihalobacillus sp. strain MEB203 novel alkaliphilic bacterium from Lonar Lake, India.</title>
        <authorList>
            <person name="Joshi A."/>
            <person name="Thite S."/>
            <person name="Mengade P."/>
        </authorList>
    </citation>
    <scope>NUCLEOTIDE SEQUENCE</scope>
    <source>
        <strain evidence="1">MEB 203</strain>
    </source>
</reference>
<accession>A0ABT5VBG2</accession>
<dbReference type="InterPro" id="IPR050509">
    <property type="entry name" value="CoA-transferase_III"/>
</dbReference>
<dbReference type="PANTHER" id="PTHR48228">
    <property type="entry name" value="SUCCINYL-COA--D-CITRAMALATE COA-TRANSFERASE"/>
    <property type="match status" value="1"/>
</dbReference>
<dbReference type="Pfam" id="PF02515">
    <property type="entry name" value="CoA_transf_3"/>
    <property type="match status" value="1"/>
</dbReference>
<dbReference type="Gene3D" id="3.30.1540.10">
    <property type="entry name" value="formyl-coa transferase, domain 3"/>
    <property type="match status" value="1"/>
</dbReference>
<dbReference type="Gene3D" id="3.40.50.10540">
    <property type="entry name" value="Crotonobetainyl-coa:carnitine coa-transferase, domain 1"/>
    <property type="match status" value="1"/>
</dbReference>
<dbReference type="GO" id="GO:0016740">
    <property type="term" value="F:transferase activity"/>
    <property type="evidence" value="ECO:0007669"/>
    <property type="project" value="UniProtKB-KW"/>
</dbReference>